<feature type="non-terminal residue" evidence="1">
    <location>
        <position position="1"/>
    </location>
</feature>
<gene>
    <name evidence="1" type="ORF">HUK84_14340</name>
</gene>
<proteinExistence type="predicted"/>
<reference evidence="1 2" key="1">
    <citation type="submission" date="2020-06" db="EMBL/GenBank/DDBJ databases">
        <title>Description of novel acetic acid bacteria.</title>
        <authorList>
            <person name="Sombolestani A."/>
        </authorList>
    </citation>
    <scope>NUCLEOTIDE SEQUENCE [LARGE SCALE GENOMIC DNA]</scope>
    <source>
        <strain evidence="1 2">LMG 31431</strain>
    </source>
</reference>
<evidence type="ECO:0000313" key="2">
    <source>
        <dbReference type="Proteomes" id="UP000534870"/>
    </source>
</evidence>
<dbReference type="Proteomes" id="UP000534870">
    <property type="component" value="Unassembled WGS sequence"/>
</dbReference>
<sequence length="76" mass="8189">MAGALRLSAGARLVSGEPSHDGLVPDRRMDREIGDARLVLDKIGLILRHWAILRAADPVQTYAPVRAMDGGMAPSR</sequence>
<dbReference type="EMBL" id="JABXXP010000391">
    <property type="protein sequence ID" value="NVN12286.1"/>
    <property type="molecule type" value="Genomic_DNA"/>
</dbReference>
<comment type="caution">
    <text evidence="1">The sequence shown here is derived from an EMBL/GenBank/DDBJ whole genome shotgun (WGS) entry which is preliminary data.</text>
</comment>
<accession>A0A7Y7IYM3</accession>
<evidence type="ECO:0000313" key="1">
    <source>
        <dbReference type="EMBL" id="NVN12286.1"/>
    </source>
</evidence>
<dbReference type="AlphaFoldDB" id="A0A7Y7IYM3"/>
<protein>
    <submittedName>
        <fullName evidence="1">Uncharacterized protein</fullName>
    </submittedName>
</protein>
<organism evidence="1 2">
    <name type="scientific">Nguyenibacter vanlangensis</name>
    <dbReference type="NCBI Taxonomy" id="1216886"/>
    <lineage>
        <taxon>Bacteria</taxon>
        <taxon>Pseudomonadati</taxon>
        <taxon>Pseudomonadota</taxon>
        <taxon>Alphaproteobacteria</taxon>
        <taxon>Acetobacterales</taxon>
        <taxon>Acetobacteraceae</taxon>
        <taxon>Nguyenibacter</taxon>
    </lineage>
</organism>
<name>A0A7Y7IYM3_9PROT</name>